<feature type="transmembrane region" description="Helical" evidence="12">
    <location>
        <begin position="945"/>
        <end position="974"/>
    </location>
</feature>
<keyword evidence="3" id="KW-0813">Transport</keyword>
<dbReference type="InterPro" id="IPR003593">
    <property type="entry name" value="AAA+_ATPase"/>
</dbReference>
<dbReference type="InterPro" id="IPR003439">
    <property type="entry name" value="ABC_transporter-like_ATP-bd"/>
</dbReference>
<protein>
    <submittedName>
        <fullName evidence="15">P-loop containing nucleoside triphosphate hydrolase protein</fullName>
    </submittedName>
</protein>
<dbReference type="InterPro" id="IPR056227">
    <property type="entry name" value="TMD0_ABC"/>
</dbReference>
<feature type="transmembrane region" description="Helical" evidence="12">
    <location>
        <begin position="1019"/>
        <end position="1039"/>
    </location>
</feature>
<evidence type="ECO:0000256" key="6">
    <source>
        <dbReference type="ARBA" id="ARBA00022741"/>
    </source>
</evidence>
<feature type="transmembrane region" description="Helical" evidence="12">
    <location>
        <begin position="106"/>
        <end position="125"/>
    </location>
</feature>
<dbReference type="InterPro" id="IPR044726">
    <property type="entry name" value="ABCC_6TM_D2"/>
</dbReference>
<feature type="transmembrane region" description="Helical" evidence="12">
    <location>
        <begin position="37"/>
        <end position="55"/>
    </location>
</feature>
<feature type="transmembrane region" description="Helical" evidence="12">
    <location>
        <begin position="162"/>
        <end position="181"/>
    </location>
</feature>
<comment type="caution">
    <text evidence="15">The sequence shown here is derived from an EMBL/GenBank/DDBJ whole genome shotgun (WGS) entry which is preliminary data.</text>
</comment>
<comment type="similarity">
    <text evidence="2">Belongs to the ABC transporter superfamily. ABCC family. Conjugate transporter (TC 3.A.1.208) subfamily.</text>
</comment>
<dbReference type="Pfam" id="PF24357">
    <property type="entry name" value="TMD0_ABC"/>
    <property type="match status" value="1"/>
</dbReference>
<evidence type="ECO:0000256" key="9">
    <source>
        <dbReference type="ARBA" id="ARBA00023136"/>
    </source>
</evidence>
<dbReference type="FunFam" id="1.20.1560.10:FF:000066">
    <property type="entry name" value="ABC multidrug transporter (Eurofung)"/>
    <property type="match status" value="1"/>
</dbReference>
<feature type="transmembrane region" description="Helical" evidence="12">
    <location>
        <begin position="391"/>
        <end position="411"/>
    </location>
</feature>
<evidence type="ECO:0000256" key="8">
    <source>
        <dbReference type="ARBA" id="ARBA00022989"/>
    </source>
</evidence>
<dbReference type="GO" id="GO:0140359">
    <property type="term" value="F:ABC-type transporter activity"/>
    <property type="evidence" value="ECO:0007669"/>
    <property type="project" value="InterPro"/>
</dbReference>
<evidence type="ECO:0000259" key="14">
    <source>
        <dbReference type="PROSITE" id="PS50929"/>
    </source>
</evidence>
<dbReference type="SUPFAM" id="SSF90123">
    <property type="entry name" value="ABC transporter transmembrane region"/>
    <property type="match status" value="2"/>
</dbReference>
<dbReference type="CDD" id="cd03250">
    <property type="entry name" value="ABCC_MRP_domain1"/>
    <property type="match status" value="1"/>
</dbReference>
<dbReference type="Pfam" id="PF00005">
    <property type="entry name" value="ABC_tran"/>
    <property type="match status" value="2"/>
</dbReference>
<feature type="domain" description="ABC transporter" evidence="13">
    <location>
        <begin position="1225"/>
        <end position="1479"/>
    </location>
</feature>
<keyword evidence="5 12" id="KW-0812">Transmembrane</keyword>
<evidence type="ECO:0000313" key="16">
    <source>
        <dbReference type="Proteomes" id="UP000813427"/>
    </source>
</evidence>
<dbReference type="GO" id="GO:0016887">
    <property type="term" value="F:ATP hydrolysis activity"/>
    <property type="evidence" value="ECO:0007669"/>
    <property type="project" value="InterPro"/>
</dbReference>
<dbReference type="EMBL" id="JAGPXF010000006">
    <property type="protein sequence ID" value="KAH7238500.1"/>
    <property type="molecule type" value="Genomic_DNA"/>
</dbReference>
<feature type="region of interest" description="Disordered" evidence="11">
    <location>
        <begin position="850"/>
        <end position="888"/>
    </location>
</feature>
<feature type="transmembrane region" description="Helical" evidence="12">
    <location>
        <begin position="417"/>
        <end position="434"/>
    </location>
</feature>
<dbReference type="SMART" id="SM00382">
    <property type="entry name" value="AAA"/>
    <property type="match status" value="2"/>
</dbReference>
<dbReference type="PANTHER" id="PTHR24223:SF399">
    <property type="entry name" value="ABC TRANSPORTER ATNG"/>
    <property type="match status" value="1"/>
</dbReference>
<dbReference type="InterPro" id="IPR011527">
    <property type="entry name" value="ABC1_TM_dom"/>
</dbReference>
<dbReference type="FunFam" id="1.20.1560.10:FF:000055">
    <property type="entry name" value="ABC multidrug transporter (Eurofung)"/>
    <property type="match status" value="1"/>
</dbReference>
<dbReference type="InterPro" id="IPR050173">
    <property type="entry name" value="ABC_transporter_C-like"/>
</dbReference>
<evidence type="ECO:0000256" key="11">
    <source>
        <dbReference type="SAM" id="MobiDB-lite"/>
    </source>
</evidence>
<feature type="transmembrane region" description="Helical" evidence="12">
    <location>
        <begin position="531"/>
        <end position="549"/>
    </location>
</feature>
<dbReference type="Proteomes" id="UP000813427">
    <property type="component" value="Unassembled WGS sequence"/>
</dbReference>
<feature type="transmembrane region" description="Helical" evidence="12">
    <location>
        <begin position="137"/>
        <end position="156"/>
    </location>
</feature>
<accession>A0A8K0RUC8</accession>
<evidence type="ECO:0000313" key="15">
    <source>
        <dbReference type="EMBL" id="KAH7238500.1"/>
    </source>
</evidence>
<comment type="subcellular location">
    <subcellularLocation>
        <location evidence="1">Cell membrane</location>
        <topology evidence="1">Multi-pass membrane protein</topology>
    </subcellularLocation>
</comment>
<evidence type="ECO:0000256" key="1">
    <source>
        <dbReference type="ARBA" id="ARBA00004651"/>
    </source>
</evidence>
<proteinExistence type="inferred from homology"/>
<dbReference type="CDD" id="cd18579">
    <property type="entry name" value="ABC_6TM_ABCC_D1"/>
    <property type="match status" value="1"/>
</dbReference>
<keyword evidence="15" id="KW-0378">Hydrolase</keyword>
<dbReference type="Pfam" id="PF00664">
    <property type="entry name" value="ABC_membrane"/>
    <property type="match status" value="1"/>
</dbReference>
<dbReference type="GO" id="GO:0005524">
    <property type="term" value="F:ATP binding"/>
    <property type="evidence" value="ECO:0007669"/>
    <property type="project" value="UniProtKB-KW"/>
</dbReference>
<dbReference type="InterPro" id="IPR044746">
    <property type="entry name" value="ABCC_6TM_D1"/>
</dbReference>
<name>A0A8K0RUC8_9HYPO</name>
<dbReference type="PROSITE" id="PS00211">
    <property type="entry name" value="ABC_TRANSPORTER_1"/>
    <property type="match status" value="2"/>
</dbReference>
<keyword evidence="6" id="KW-0547">Nucleotide-binding</keyword>
<evidence type="ECO:0000259" key="13">
    <source>
        <dbReference type="PROSITE" id="PS50893"/>
    </source>
</evidence>
<feature type="transmembrane region" description="Helical" evidence="12">
    <location>
        <begin position="75"/>
        <end position="94"/>
    </location>
</feature>
<dbReference type="InterPro" id="IPR027417">
    <property type="entry name" value="P-loop_NTPase"/>
</dbReference>
<dbReference type="CDD" id="cd18580">
    <property type="entry name" value="ABC_6TM_ABCC_D2"/>
    <property type="match status" value="1"/>
</dbReference>
<keyword evidence="8 12" id="KW-1133">Transmembrane helix</keyword>
<feature type="domain" description="ABC transmembrane type-1" evidence="14">
    <location>
        <begin position="283"/>
        <end position="557"/>
    </location>
</feature>
<dbReference type="OrthoDB" id="6500128at2759"/>
<dbReference type="InterPro" id="IPR036640">
    <property type="entry name" value="ABC1_TM_sf"/>
</dbReference>
<keyword evidence="16" id="KW-1185">Reference proteome</keyword>
<feature type="transmembrane region" description="Helical" evidence="12">
    <location>
        <begin position="898"/>
        <end position="921"/>
    </location>
</feature>
<evidence type="ECO:0000256" key="3">
    <source>
        <dbReference type="ARBA" id="ARBA00022448"/>
    </source>
</evidence>
<organism evidence="15 16">
    <name type="scientific">Fusarium tricinctum</name>
    <dbReference type="NCBI Taxonomy" id="61284"/>
    <lineage>
        <taxon>Eukaryota</taxon>
        <taxon>Fungi</taxon>
        <taxon>Dikarya</taxon>
        <taxon>Ascomycota</taxon>
        <taxon>Pezizomycotina</taxon>
        <taxon>Sordariomycetes</taxon>
        <taxon>Hypocreomycetidae</taxon>
        <taxon>Hypocreales</taxon>
        <taxon>Nectriaceae</taxon>
        <taxon>Fusarium</taxon>
        <taxon>Fusarium tricinctum species complex</taxon>
    </lineage>
</organism>
<evidence type="ECO:0000256" key="7">
    <source>
        <dbReference type="ARBA" id="ARBA00022840"/>
    </source>
</evidence>
<dbReference type="GO" id="GO:0005886">
    <property type="term" value="C:plasma membrane"/>
    <property type="evidence" value="ECO:0007669"/>
    <property type="project" value="UniProtKB-SubCell"/>
</dbReference>
<dbReference type="PROSITE" id="PS50893">
    <property type="entry name" value="ABC_TRANSPORTER_2"/>
    <property type="match status" value="2"/>
</dbReference>
<reference evidence="15" key="1">
    <citation type="journal article" date="2021" name="Nat. Commun.">
        <title>Genetic determinants of endophytism in the Arabidopsis root mycobiome.</title>
        <authorList>
            <person name="Mesny F."/>
            <person name="Miyauchi S."/>
            <person name="Thiergart T."/>
            <person name="Pickel B."/>
            <person name="Atanasova L."/>
            <person name="Karlsson M."/>
            <person name="Huettel B."/>
            <person name="Barry K.W."/>
            <person name="Haridas S."/>
            <person name="Chen C."/>
            <person name="Bauer D."/>
            <person name="Andreopoulos W."/>
            <person name="Pangilinan J."/>
            <person name="LaButti K."/>
            <person name="Riley R."/>
            <person name="Lipzen A."/>
            <person name="Clum A."/>
            <person name="Drula E."/>
            <person name="Henrissat B."/>
            <person name="Kohler A."/>
            <person name="Grigoriev I.V."/>
            <person name="Martin F.M."/>
            <person name="Hacquard S."/>
        </authorList>
    </citation>
    <scope>NUCLEOTIDE SEQUENCE</scope>
    <source>
        <strain evidence="15">MPI-SDFR-AT-0068</strain>
    </source>
</reference>
<dbReference type="SUPFAM" id="SSF52540">
    <property type="entry name" value="P-loop containing nucleoside triphosphate hydrolases"/>
    <property type="match status" value="2"/>
</dbReference>
<sequence>MNSSETLCISSTDTSFGPFVGPECRDGFDFTLVFEQSILVLLPAALLLVLAPVRLFRLRNVPVKVAGRRLRTVKLALIALLAALHLVLVVLWAIRPSNTRLDRVSVAAACVSFASSLMSCVLSCVEHAKSPRPSSLLNVYLAVSLLLDVALLRTLWLVPMSTAIPAVFTAAFALKAILVVLEGWSKAPYLIAGSGTHSPEVTAGLYARAVFAWVTPLLMTGFRKLLRPMDLFELDEDMGSAGLIGRFWRHWHNQKVPASKQRLIVCCITTLRWSFIAVVIPRLALLAFTICQPLILNRLLVFLDDASQSIQIGYGLIAAYGLVYSGIALSQALYWHRNARSVTLLRGVLVSAVFSKATELSITATDDSAAVTLMSSDVDVIVRAVREVHEFWANIIQLAIATWLLSTHIGYAASGPIIVSLVALIATVIVSPLARKYQIAWLGKTQKRVGITSAMIGHIKSIKCSGLTQNLSDTIVGLRADEIRASRPFRIVSSVTSAIAQVPLLMSPVAAFALFQGMATNSSETLNATRLFSALSLIVLMAQPLFFMFEAILDMSAALGAFERIQTFLTQESRLDPCEMHSDSDKRVYPQRRTESIELQSLRDNVSSPSASHDMNGLAIEVVNASISWLENHTLLRGLNFTVDRSQLVLLLGPVASGKTTLLKALLGEVRYVTGTIKLHTKSLAWCEQSPWLLNQTIRDNVIGHSNFDRVLYREVVKACDLEKDFDQLAQGDSTVICSKGLALSGGQKQRVALARAVYSKPQIALFDDVFSGLDSQTAQTVFENLFSKRGLFRQWNTTVVLATQSAAFLSSADLIISLNKEGRISEQGTFHDLENARGYAHSLLKNKPQDSSIETPELTPEHGNIEQVPKSTQGIPKQLDGENDTRRQRGDSTVYRYYFSSTGAGFMIVLLVLEVIWAFLESFPTIWLKFWCDDNVKGNDRAGYYLGVYATLQVMGVVWFAVLIWFVIVLVAAKSGITLHKRLLSTVIKAPLSLFTTTDLGSITTRFSQDIGMVDNHLPLGLVVTLASFFGTIAKAGLLAASTPYIAATFPLLAAVYFYLQRGYLRTSRQLRLLDLEEKAPLYTQFLETLSGLATIRAFGWGDAVIQANHALVDRSQRPFYLLMIVQRWLVLVLDLTTAALALLLVGLAVRLRGEVDVGLTGVSLVQLISLSETVNMLIQFWTSIETSIGAVSRIKQFAEETGEESLPGETQEPPPRWPEQGAIQISNLSASYGDGKGDAIKALDAVNLEIKAGEKVGICGRTGRSVSSPQYFYRANISLAFSGKSSLFLALLRLLDSSSGSITIDGVPLASLQRETIRGRLITLTQDQFVLPGTIRHNVDPLDAYPDTDVKSALHLVGLFEAIEQLGGLDASFDEDALSHGQKQLFFLARAVLRKHDGKVILLDEATSSVDQKTEETIKAVIETEFMDHTVVSITHRLETIIGFDRVIMLEKGCIVETGEPKNLLASNSRFKALWTARPRPSA</sequence>
<keyword evidence="10" id="KW-0325">Glycoprotein</keyword>
<keyword evidence="4" id="KW-1003">Cell membrane</keyword>
<evidence type="ECO:0000256" key="4">
    <source>
        <dbReference type="ARBA" id="ARBA00022475"/>
    </source>
</evidence>
<dbReference type="Gene3D" id="3.40.50.300">
    <property type="entry name" value="P-loop containing nucleotide triphosphate hydrolases"/>
    <property type="match status" value="2"/>
</dbReference>
<evidence type="ECO:0000256" key="10">
    <source>
        <dbReference type="ARBA" id="ARBA00023180"/>
    </source>
</evidence>
<evidence type="ECO:0000256" key="12">
    <source>
        <dbReference type="SAM" id="Phobius"/>
    </source>
</evidence>
<feature type="transmembrane region" description="Helical" evidence="12">
    <location>
        <begin position="491"/>
        <end position="519"/>
    </location>
</feature>
<feature type="transmembrane region" description="Helical" evidence="12">
    <location>
        <begin position="1130"/>
        <end position="1151"/>
    </location>
</feature>
<feature type="domain" description="ABC transmembrane type-1" evidence="14">
    <location>
        <begin position="909"/>
        <end position="1188"/>
    </location>
</feature>
<feature type="transmembrane region" description="Helical" evidence="12">
    <location>
        <begin position="1045"/>
        <end position="1061"/>
    </location>
</feature>
<dbReference type="InterPro" id="IPR017871">
    <property type="entry name" value="ABC_transporter-like_CS"/>
</dbReference>
<dbReference type="PROSITE" id="PS50929">
    <property type="entry name" value="ABC_TM1F"/>
    <property type="match status" value="2"/>
</dbReference>
<dbReference type="FunFam" id="3.40.50.300:FF:002145">
    <property type="entry name" value="ABC transporter (MsbA subfamily)"/>
    <property type="match status" value="1"/>
</dbReference>
<evidence type="ECO:0000256" key="2">
    <source>
        <dbReference type="ARBA" id="ARBA00009726"/>
    </source>
</evidence>
<keyword evidence="7" id="KW-0067">ATP-binding</keyword>
<keyword evidence="9 12" id="KW-0472">Membrane</keyword>
<evidence type="ECO:0000256" key="5">
    <source>
        <dbReference type="ARBA" id="ARBA00022692"/>
    </source>
</evidence>
<gene>
    <name evidence="15" type="ORF">BKA59DRAFT_248314</name>
</gene>
<feature type="transmembrane region" description="Helical" evidence="12">
    <location>
        <begin position="310"/>
        <end position="335"/>
    </location>
</feature>
<feature type="domain" description="ABC transporter" evidence="13">
    <location>
        <begin position="620"/>
        <end position="847"/>
    </location>
</feature>
<dbReference type="PANTHER" id="PTHR24223">
    <property type="entry name" value="ATP-BINDING CASSETTE SUB-FAMILY C"/>
    <property type="match status" value="1"/>
</dbReference>
<feature type="transmembrane region" description="Helical" evidence="12">
    <location>
        <begin position="263"/>
        <end position="290"/>
    </location>
</feature>
<dbReference type="Gene3D" id="1.20.1560.10">
    <property type="entry name" value="ABC transporter type 1, transmembrane domain"/>
    <property type="match status" value="2"/>
</dbReference>